<dbReference type="RefSeq" id="WP_203910295.1">
    <property type="nucleotide sequence ID" value="NZ_BONY01000027.1"/>
</dbReference>
<name>A0A8J3QBE6_9ACTN</name>
<feature type="signal peptide" evidence="1">
    <location>
        <begin position="1"/>
        <end position="20"/>
    </location>
</feature>
<dbReference type="NCBIfam" id="TIGR02122">
    <property type="entry name" value="TRAP_TAXI"/>
    <property type="match status" value="1"/>
</dbReference>
<proteinExistence type="predicted"/>
<organism evidence="2 3">
    <name type="scientific">Rhizocola hellebori</name>
    <dbReference type="NCBI Taxonomy" id="1392758"/>
    <lineage>
        <taxon>Bacteria</taxon>
        <taxon>Bacillati</taxon>
        <taxon>Actinomycetota</taxon>
        <taxon>Actinomycetes</taxon>
        <taxon>Micromonosporales</taxon>
        <taxon>Micromonosporaceae</taxon>
        <taxon>Rhizocola</taxon>
    </lineage>
</organism>
<dbReference type="EMBL" id="BONY01000027">
    <property type="protein sequence ID" value="GIH06485.1"/>
    <property type="molecule type" value="Genomic_DNA"/>
</dbReference>
<dbReference type="PROSITE" id="PS51257">
    <property type="entry name" value="PROKAR_LIPOPROTEIN"/>
    <property type="match status" value="1"/>
</dbReference>
<feature type="chain" id="PRO_5038538363" evidence="1">
    <location>
        <begin position="21"/>
        <end position="313"/>
    </location>
</feature>
<keyword evidence="1" id="KW-0732">Signal</keyword>
<dbReference type="InterPro" id="IPR011852">
    <property type="entry name" value="TRAP_TAXI"/>
</dbReference>
<dbReference type="Pfam" id="PF16868">
    <property type="entry name" value="NMT1_3"/>
    <property type="match status" value="1"/>
</dbReference>
<evidence type="ECO:0000313" key="2">
    <source>
        <dbReference type="EMBL" id="GIH06485.1"/>
    </source>
</evidence>
<dbReference type="PANTHER" id="PTHR42941">
    <property type="entry name" value="SLL1037 PROTEIN"/>
    <property type="match status" value="1"/>
</dbReference>
<evidence type="ECO:0000313" key="3">
    <source>
        <dbReference type="Proteomes" id="UP000612899"/>
    </source>
</evidence>
<gene>
    <name evidence="2" type="ORF">Rhe02_45520</name>
</gene>
<dbReference type="PANTHER" id="PTHR42941:SF1">
    <property type="entry name" value="SLL1037 PROTEIN"/>
    <property type="match status" value="1"/>
</dbReference>
<protein>
    <submittedName>
        <fullName evidence="2">C4-dicarboxylate ABC transporter substrate-binding protein</fullName>
    </submittedName>
</protein>
<dbReference type="SUPFAM" id="SSF53850">
    <property type="entry name" value="Periplasmic binding protein-like II"/>
    <property type="match status" value="1"/>
</dbReference>
<dbReference type="Gene3D" id="3.40.190.10">
    <property type="entry name" value="Periplasmic binding protein-like II"/>
    <property type="match status" value="2"/>
</dbReference>
<comment type="caution">
    <text evidence="2">The sequence shown here is derived from an EMBL/GenBank/DDBJ whole genome shotgun (WGS) entry which is preliminary data.</text>
</comment>
<accession>A0A8J3QBE6</accession>
<reference evidence="2" key="1">
    <citation type="submission" date="2021-01" db="EMBL/GenBank/DDBJ databases">
        <title>Whole genome shotgun sequence of Rhizocola hellebori NBRC 109834.</title>
        <authorList>
            <person name="Komaki H."/>
            <person name="Tamura T."/>
        </authorList>
    </citation>
    <scope>NUCLEOTIDE SEQUENCE</scope>
    <source>
        <strain evidence="2">NBRC 109834</strain>
    </source>
</reference>
<dbReference type="AlphaFoldDB" id="A0A8J3QBE6"/>
<sequence>MKRRTALALALLATTGSACSRLDPPDIEHLTIAAGPEGSVYYTLGKALAKAAQDEWGMPTHVLTTTESVDNLRYVGEGEADLGFATVDTCVLARLGDYPFDAGQPVNALGGLYEDYLHIVVRADSAILAVSDLLGKVISTGLGDSGTQIVSSRVLEAARLFGMPHLELSIVEASQALAAGRIDAFFSLGGVPTPEIAKLAQQLPIRVLPVPAELIKMQGIYGWTYLSRSIQPGIYQLKTEVETIGIPNVIVVRDDIPDTTAYRFTELLFAAKQRLAQAHPEAGRLDQRSALATYSVPLHPGAALYYRQAKPLV</sequence>
<keyword evidence="3" id="KW-1185">Reference proteome</keyword>
<dbReference type="Proteomes" id="UP000612899">
    <property type="component" value="Unassembled WGS sequence"/>
</dbReference>
<evidence type="ECO:0000256" key="1">
    <source>
        <dbReference type="SAM" id="SignalP"/>
    </source>
</evidence>